<evidence type="ECO:0000313" key="1">
    <source>
        <dbReference type="EMBL" id="MFC7342817.1"/>
    </source>
</evidence>
<sequence length="107" mass="11791">MVDSLITWLAENPDAARVYFGDAAAGGRPELTPRILAAKQRMTSGIVDLIAGCGRSEHRTRVEFVVGAVRQITREELRREPVDHARLAHKLTRLAPLLVEPACAAHR</sequence>
<proteinExistence type="predicted"/>
<comment type="caution">
    <text evidence="1">The sequence shown here is derived from an EMBL/GenBank/DDBJ whole genome shotgun (WGS) entry which is preliminary data.</text>
</comment>
<dbReference type="EMBL" id="JBHTCJ010000007">
    <property type="protein sequence ID" value="MFC7342817.1"/>
    <property type="molecule type" value="Genomic_DNA"/>
</dbReference>
<reference evidence="2" key="1">
    <citation type="journal article" date="2019" name="Int. J. Syst. Evol. Microbiol.">
        <title>The Global Catalogue of Microorganisms (GCM) 10K type strain sequencing project: providing services to taxonomists for standard genome sequencing and annotation.</title>
        <authorList>
            <consortium name="The Broad Institute Genomics Platform"/>
            <consortium name="The Broad Institute Genome Sequencing Center for Infectious Disease"/>
            <person name="Wu L."/>
            <person name="Ma J."/>
        </authorList>
    </citation>
    <scope>NUCLEOTIDE SEQUENCE [LARGE SCALE GENOMIC DNA]</scope>
    <source>
        <strain evidence="2">WLHS5</strain>
    </source>
</reference>
<protein>
    <submittedName>
        <fullName evidence="1">Uncharacterized protein</fullName>
    </submittedName>
</protein>
<evidence type="ECO:0000313" key="2">
    <source>
        <dbReference type="Proteomes" id="UP001596504"/>
    </source>
</evidence>
<dbReference type="Proteomes" id="UP001596504">
    <property type="component" value="Unassembled WGS sequence"/>
</dbReference>
<gene>
    <name evidence="1" type="ORF">ACFQRI_15550</name>
</gene>
<accession>A0ABW2LJV7</accession>
<organism evidence="1 2">
    <name type="scientific">Saccharopolyspora griseoalba</name>
    <dbReference type="NCBI Taxonomy" id="1431848"/>
    <lineage>
        <taxon>Bacteria</taxon>
        <taxon>Bacillati</taxon>
        <taxon>Actinomycetota</taxon>
        <taxon>Actinomycetes</taxon>
        <taxon>Pseudonocardiales</taxon>
        <taxon>Pseudonocardiaceae</taxon>
        <taxon>Saccharopolyspora</taxon>
    </lineage>
</organism>
<dbReference type="Gene3D" id="1.10.357.10">
    <property type="entry name" value="Tetracycline Repressor, domain 2"/>
    <property type="match status" value="1"/>
</dbReference>
<dbReference type="RefSeq" id="WP_380669082.1">
    <property type="nucleotide sequence ID" value="NZ_JBHTCJ010000007.1"/>
</dbReference>
<name>A0ABW2LJV7_9PSEU</name>
<keyword evidence="2" id="KW-1185">Reference proteome</keyword>